<accession>A0A9W6BG93</accession>
<comment type="caution">
    <text evidence="2">The sequence shown here is derived from an EMBL/GenBank/DDBJ whole genome shotgun (WGS) entry which is preliminary data.</text>
</comment>
<dbReference type="EMBL" id="BRXU01000004">
    <property type="protein sequence ID" value="GLC51067.1"/>
    <property type="molecule type" value="Genomic_DNA"/>
</dbReference>
<feature type="region of interest" description="Disordered" evidence="1">
    <location>
        <begin position="101"/>
        <end position="168"/>
    </location>
</feature>
<dbReference type="AlphaFoldDB" id="A0A9W6BG93"/>
<sequence>MQQDAERAARMQSMLRLNLGIRDGSTNVYWKHDGERFAGKSKHDIKATDWRGLCSGSTLKLCTGRSYQLTLTSSRPVRLRTGSGRWEVKEIDSEGRELQPQFEVLPPPPHPAPPLPLSAPQSHQPPPPQPQPHAALSPAPPPDLLTGDWPAEPRPSSGGGGGDLSTDPRVIRWVDASTDAARSTYTAALPVSLAPTAAGRRQYLLVEAYVEDFGLVVCPLQIKVYKPGDKNALSSFPLRFVQFDFREDSSSVGALFAVNFYKY</sequence>
<evidence type="ECO:0000313" key="2">
    <source>
        <dbReference type="EMBL" id="GLC51067.1"/>
    </source>
</evidence>
<proteinExistence type="predicted"/>
<keyword evidence="3" id="KW-1185">Reference proteome</keyword>
<organism evidence="2 3">
    <name type="scientific">Pleodorina starrii</name>
    <dbReference type="NCBI Taxonomy" id="330485"/>
    <lineage>
        <taxon>Eukaryota</taxon>
        <taxon>Viridiplantae</taxon>
        <taxon>Chlorophyta</taxon>
        <taxon>core chlorophytes</taxon>
        <taxon>Chlorophyceae</taxon>
        <taxon>CS clade</taxon>
        <taxon>Chlamydomonadales</taxon>
        <taxon>Volvocaceae</taxon>
        <taxon>Pleodorina</taxon>
    </lineage>
</organism>
<gene>
    <name evidence="2" type="primary">PLEST009862</name>
    <name evidence="2" type="ORF">PLESTB_000462300</name>
</gene>
<evidence type="ECO:0000256" key="1">
    <source>
        <dbReference type="SAM" id="MobiDB-lite"/>
    </source>
</evidence>
<evidence type="ECO:0000313" key="3">
    <source>
        <dbReference type="Proteomes" id="UP001165080"/>
    </source>
</evidence>
<reference evidence="2 3" key="1">
    <citation type="journal article" date="2023" name="Commun. Biol.">
        <title>Reorganization of the ancestral sex-determining regions during the evolution of trioecy in Pleodorina starrii.</title>
        <authorList>
            <person name="Takahashi K."/>
            <person name="Suzuki S."/>
            <person name="Kawai-Toyooka H."/>
            <person name="Yamamoto K."/>
            <person name="Hamaji T."/>
            <person name="Ootsuki R."/>
            <person name="Yamaguchi H."/>
            <person name="Kawachi M."/>
            <person name="Higashiyama T."/>
            <person name="Nozaki H."/>
        </authorList>
    </citation>
    <scope>NUCLEOTIDE SEQUENCE [LARGE SCALE GENOMIC DNA]</scope>
    <source>
        <strain evidence="2 3">NIES-4479</strain>
    </source>
</reference>
<protein>
    <submittedName>
        <fullName evidence="2">Uncharacterized protein</fullName>
    </submittedName>
</protein>
<name>A0A9W6BG93_9CHLO</name>
<dbReference type="Proteomes" id="UP001165080">
    <property type="component" value="Unassembled WGS sequence"/>
</dbReference>
<dbReference type="OrthoDB" id="531572at2759"/>
<feature type="compositionally biased region" description="Pro residues" evidence="1">
    <location>
        <begin position="105"/>
        <end position="131"/>
    </location>
</feature>